<dbReference type="AlphaFoldDB" id="A0A2B7Z4L5"/>
<name>A0A2B7Z4L5_9EURO</name>
<feature type="region of interest" description="Disordered" evidence="1">
    <location>
        <begin position="179"/>
        <end position="214"/>
    </location>
</feature>
<feature type="compositionally biased region" description="Polar residues" evidence="1">
    <location>
        <begin position="139"/>
        <end position="151"/>
    </location>
</feature>
<accession>A0A2B7Z4L5</accession>
<feature type="region of interest" description="Disordered" evidence="1">
    <location>
        <begin position="1"/>
        <end position="51"/>
    </location>
</feature>
<feature type="compositionally biased region" description="Polar residues" evidence="1">
    <location>
        <begin position="179"/>
        <end position="189"/>
    </location>
</feature>
<dbReference type="Proteomes" id="UP000226031">
    <property type="component" value="Unassembled WGS sequence"/>
</dbReference>
<protein>
    <submittedName>
        <fullName evidence="2">Uncharacterized protein</fullName>
    </submittedName>
</protein>
<evidence type="ECO:0000313" key="3">
    <source>
        <dbReference type="Proteomes" id="UP000226031"/>
    </source>
</evidence>
<feature type="region of interest" description="Disordered" evidence="1">
    <location>
        <begin position="131"/>
        <end position="151"/>
    </location>
</feature>
<evidence type="ECO:0000256" key="1">
    <source>
        <dbReference type="SAM" id="MobiDB-lite"/>
    </source>
</evidence>
<gene>
    <name evidence="2" type="ORF">GX50_08735</name>
</gene>
<feature type="compositionally biased region" description="Low complexity" evidence="1">
    <location>
        <begin position="11"/>
        <end position="27"/>
    </location>
</feature>
<sequence length="214" mass="22592">MSTPRRRSSSKQDSQGSSRGRSQRGGSAAHGSPRTPRRGRSANLTQKPMPKDSRTFLWVEIATAGQQSTPAELSCSDLALSCHANSNADLRYGLHCSRLCRSNGWLLPIAGDNATRTATLPFSDAQGTIGISPFLETGNGPSRQASPIDTRMSSVSPNLQFARPVHPGPHGRMASIGSVMSQTSTSSAGDHNANLEASIGRMTTSPPPTSPRPT</sequence>
<keyword evidence="3" id="KW-1185">Reference proteome</keyword>
<feature type="compositionally biased region" description="Pro residues" evidence="1">
    <location>
        <begin position="205"/>
        <end position="214"/>
    </location>
</feature>
<organism evidence="2 3">
    <name type="scientific">[Emmonsia] crescens</name>
    <dbReference type="NCBI Taxonomy" id="73230"/>
    <lineage>
        <taxon>Eukaryota</taxon>
        <taxon>Fungi</taxon>
        <taxon>Dikarya</taxon>
        <taxon>Ascomycota</taxon>
        <taxon>Pezizomycotina</taxon>
        <taxon>Eurotiomycetes</taxon>
        <taxon>Eurotiomycetidae</taxon>
        <taxon>Onygenales</taxon>
        <taxon>Ajellomycetaceae</taxon>
        <taxon>Emergomyces</taxon>
    </lineage>
</organism>
<comment type="caution">
    <text evidence="2">The sequence shown here is derived from an EMBL/GenBank/DDBJ whole genome shotgun (WGS) entry which is preliminary data.</text>
</comment>
<proteinExistence type="predicted"/>
<evidence type="ECO:0000313" key="2">
    <source>
        <dbReference type="EMBL" id="PGH28525.1"/>
    </source>
</evidence>
<reference evidence="2 3" key="1">
    <citation type="submission" date="2017-10" db="EMBL/GenBank/DDBJ databases">
        <title>Comparative genomics in systemic dimorphic fungi from Ajellomycetaceae.</title>
        <authorList>
            <person name="Munoz J.F."/>
            <person name="Mcewen J.G."/>
            <person name="Clay O.K."/>
            <person name="Cuomo C.A."/>
        </authorList>
    </citation>
    <scope>NUCLEOTIDE SEQUENCE [LARGE SCALE GENOMIC DNA]</scope>
    <source>
        <strain evidence="2 3">UAMH4076</strain>
    </source>
</reference>
<dbReference type="EMBL" id="PDND01000384">
    <property type="protein sequence ID" value="PGH28525.1"/>
    <property type="molecule type" value="Genomic_DNA"/>
</dbReference>
<dbReference type="VEuPathDB" id="FungiDB:EMCG_00467"/>